<comment type="subcellular location">
    <subcellularLocation>
        <location evidence="1">Periplasm</location>
    </subcellularLocation>
</comment>
<proteinExistence type="predicted"/>
<keyword evidence="5" id="KW-0574">Periplasm</keyword>
<comment type="caution">
    <text evidence="8">The sequence shown here is derived from an EMBL/GenBank/DDBJ whole genome shotgun (WGS) entry which is preliminary data.</text>
</comment>
<accession>A0ABR7RH29</accession>
<dbReference type="PROSITE" id="PS51318">
    <property type="entry name" value="TAT"/>
    <property type="match status" value="1"/>
</dbReference>
<feature type="domain" description="AlgX/AlgJ SGNH hydrolase-like" evidence="7">
    <location>
        <begin position="42"/>
        <end position="302"/>
    </location>
</feature>
<evidence type="ECO:0000256" key="3">
    <source>
        <dbReference type="ARBA" id="ARBA00022679"/>
    </source>
</evidence>
<sequence length="335" mass="36740">MRVLSPGERLELSRRSLLGGAALLAGTPRLASAAAPTAINGVVIGKSGWLFATWDVLHPVVPRLVTNVTSIMNEAIGILKSKGIATAVTLLPARSRLYGEFLPDGLVLKPEVVARYSQALRELRAPGTLVPDLATALADARRAQPQVPLFFKADTHWMPAGAEAAALAFAREVIAKAGLPASTQPGTQFGTPVEMEHVNDLARLLPAPQRDQFPLQTYMFRPPVSAQDSLTEEDKADVAVVGNSYMQPKYGFSPMLSYQLQRPVSLMWDVNQVGPYQMLLRYLASDMFRQQRPKLIVWNIHEMDLENEPSLTEIWGQNSMTAQSFISEVRKRVGA</sequence>
<organism evidence="8 9">
    <name type="scientific">Teichococcus aerophilus</name>
    <dbReference type="NCBI Taxonomy" id="1224513"/>
    <lineage>
        <taxon>Bacteria</taxon>
        <taxon>Pseudomonadati</taxon>
        <taxon>Pseudomonadota</taxon>
        <taxon>Alphaproteobacteria</taxon>
        <taxon>Acetobacterales</taxon>
        <taxon>Roseomonadaceae</taxon>
        <taxon>Roseomonas</taxon>
    </lineage>
</organism>
<keyword evidence="6" id="KW-0016">Alginate biosynthesis</keyword>
<keyword evidence="3" id="KW-0808">Transferase</keyword>
<name>A0ABR7RH29_9PROT</name>
<evidence type="ECO:0000256" key="5">
    <source>
        <dbReference type="ARBA" id="ARBA00022764"/>
    </source>
</evidence>
<evidence type="ECO:0000256" key="6">
    <source>
        <dbReference type="ARBA" id="ARBA00022841"/>
    </source>
</evidence>
<dbReference type="EMBL" id="JACTVA010000002">
    <property type="protein sequence ID" value="MBC9205462.1"/>
    <property type="molecule type" value="Genomic_DNA"/>
</dbReference>
<gene>
    <name evidence="8" type="ORF">IBL26_01335</name>
</gene>
<reference evidence="8 9" key="1">
    <citation type="journal article" date="2013" name="Int. J. Syst. Evol. Microbiol.">
        <title>Roseomonas aerophila sp. nov., isolated from air.</title>
        <authorList>
            <person name="Kim S.J."/>
            <person name="Weon H.Y."/>
            <person name="Ahn J.H."/>
            <person name="Hong S.B."/>
            <person name="Seok S.J."/>
            <person name="Whang K.S."/>
            <person name="Kwon S.W."/>
        </authorList>
    </citation>
    <scope>NUCLEOTIDE SEQUENCE [LARGE SCALE GENOMIC DNA]</scope>
    <source>
        <strain evidence="8 9">NBRC 108923</strain>
    </source>
</reference>
<evidence type="ECO:0000256" key="4">
    <source>
        <dbReference type="ARBA" id="ARBA00022729"/>
    </source>
</evidence>
<keyword evidence="4" id="KW-0732">Signal</keyword>
<dbReference type="Proteomes" id="UP000626026">
    <property type="component" value="Unassembled WGS sequence"/>
</dbReference>
<comment type="pathway">
    <text evidence="2">Glycan biosynthesis; alginate biosynthesis.</text>
</comment>
<keyword evidence="9" id="KW-1185">Reference proteome</keyword>
<evidence type="ECO:0000256" key="2">
    <source>
        <dbReference type="ARBA" id="ARBA00005182"/>
    </source>
</evidence>
<evidence type="ECO:0000313" key="8">
    <source>
        <dbReference type="EMBL" id="MBC9205462.1"/>
    </source>
</evidence>
<protein>
    <recommendedName>
        <fullName evidence="7">AlgX/AlgJ SGNH hydrolase-like domain-containing protein</fullName>
    </recommendedName>
</protein>
<evidence type="ECO:0000259" key="7">
    <source>
        <dbReference type="Pfam" id="PF16822"/>
    </source>
</evidence>
<dbReference type="InterPro" id="IPR006311">
    <property type="entry name" value="TAT_signal"/>
</dbReference>
<dbReference type="RefSeq" id="WP_187782644.1">
    <property type="nucleotide sequence ID" value="NZ_JACTVA010000002.1"/>
</dbReference>
<evidence type="ECO:0000313" key="9">
    <source>
        <dbReference type="Proteomes" id="UP000626026"/>
    </source>
</evidence>
<evidence type="ECO:0000256" key="1">
    <source>
        <dbReference type="ARBA" id="ARBA00004418"/>
    </source>
</evidence>
<dbReference type="Pfam" id="PF16822">
    <property type="entry name" value="ALGX"/>
    <property type="match status" value="1"/>
</dbReference>
<dbReference type="InterPro" id="IPR031811">
    <property type="entry name" value="ALGX/ALGJ_SGNH-like"/>
</dbReference>